<evidence type="ECO:0000256" key="4">
    <source>
        <dbReference type="ARBA" id="ARBA00022989"/>
    </source>
</evidence>
<dbReference type="GO" id="GO:0020037">
    <property type="term" value="F:heme binding"/>
    <property type="evidence" value="ECO:0007669"/>
    <property type="project" value="TreeGrafter"/>
</dbReference>
<feature type="transmembrane region" description="Helical" evidence="6">
    <location>
        <begin position="196"/>
        <end position="215"/>
    </location>
</feature>
<feature type="transmembrane region" description="Helical" evidence="6">
    <location>
        <begin position="90"/>
        <end position="112"/>
    </location>
</feature>
<feature type="domain" description="Cytochrome b561 bacterial/Ni-hydrogenase" evidence="7">
    <location>
        <begin position="11"/>
        <end position="178"/>
    </location>
</feature>
<keyword evidence="9" id="KW-1185">Reference proteome</keyword>
<reference evidence="8 9" key="1">
    <citation type="submission" date="2015-08" db="EMBL/GenBank/DDBJ databases">
        <title>Draft Genome Sequence of Pseudoalteromonas porphyrae UCD-SED14.</title>
        <authorList>
            <person name="Coil D.A."/>
            <person name="Jospin G."/>
            <person name="Lee R.D."/>
            <person name="Eisen J.A."/>
        </authorList>
    </citation>
    <scope>NUCLEOTIDE SEQUENCE [LARGE SCALE GENOMIC DNA]</scope>
    <source>
        <strain evidence="8 9">UCD-SED14</strain>
    </source>
</reference>
<feature type="transmembrane region" description="Helical" evidence="6">
    <location>
        <begin position="43"/>
        <end position="62"/>
    </location>
</feature>
<evidence type="ECO:0000259" key="7">
    <source>
        <dbReference type="Pfam" id="PF01292"/>
    </source>
</evidence>
<accession>A0A0N1ENW5</accession>
<dbReference type="PATRIC" id="fig|187330.3.peg.4359"/>
<evidence type="ECO:0000256" key="5">
    <source>
        <dbReference type="ARBA" id="ARBA00023136"/>
    </source>
</evidence>
<evidence type="ECO:0000256" key="3">
    <source>
        <dbReference type="ARBA" id="ARBA00022692"/>
    </source>
</evidence>
<keyword evidence="3 6" id="KW-0812">Transmembrane</keyword>
<dbReference type="GO" id="GO:0005886">
    <property type="term" value="C:plasma membrane"/>
    <property type="evidence" value="ECO:0007669"/>
    <property type="project" value="UniProtKB-SubCell"/>
</dbReference>
<keyword evidence="5 6" id="KW-0472">Membrane</keyword>
<keyword evidence="4 6" id="KW-1133">Transmembrane helix</keyword>
<dbReference type="EMBL" id="LHPH01000011">
    <property type="protein sequence ID" value="KPH62937.1"/>
    <property type="molecule type" value="Genomic_DNA"/>
</dbReference>
<feature type="transmembrane region" description="Helical" evidence="6">
    <location>
        <begin position="149"/>
        <end position="166"/>
    </location>
</feature>
<evidence type="ECO:0000256" key="6">
    <source>
        <dbReference type="SAM" id="Phobius"/>
    </source>
</evidence>
<dbReference type="InterPro" id="IPR051542">
    <property type="entry name" value="Hydrogenase_cytochrome"/>
</dbReference>
<dbReference type="PANTHER" id="PTHR30485">
    <property type="entry name" value="NI/FE-HYDROGENASE 1 B-TYPE CYTOCHROME SUBUNIT"/>
    <property type="match status" value="1"/>
</dbReference>
<dbReference type="STRING" id="187330.AMS58_11920"/>
<dbReference type="Proteomes" id="UP000037848">
    <property type="component" value="Unassembled WGS sequence"/>
</dbReference>
<dbReference type="Pfam" id="PF01292">
    <property type="entry name" value="Ni_hydr_CYTB"/>
    <property type="match status" value="1"/>
</dbReference>
<organism evidence="8 9">
    <name type="scientific">Pseudoalteromonas porphyrae</name>
    <dbReference type="NCBI Taxonomy" id="187330"/>
    <lineage>
        <taxon>Bacteria</taxon>
        <taxon>Pseudomonadati</taxon>
        <taxon>Pseudomonadota</taxon>
        <taxon>Gammaproteobacteria</taxon>
        <taxon>Alteromonadales</taxon>
        <taxon>Pseudoalteromonadaceae</taxon>
        <taxon>Pseudoalteromonas</taxon>
    </lineage>
</organism>
<dbReference type="InterPro" id="IPR011577">
    <property type="entry name" value="Cyt_b561_bac/Ni-Hgenase"/>
</dbReference>
<dbReference type="SUPFAM" id="SSF81342">
    <property type="entry name" value="Transmembrane di-heme cytochromes"/>
    <property type="match status" value="1"/>
</dbReference>
<dbReference type="AlphaFoldDB" id="A0A0N1ENW5"/>
<dbReference type="InterPro" id="IPR016174">
    <property type="entry name" value="Di-haem_cyt_TM"/>
</dbReference>
<comment type="caution">
    <text evidence="8">The sequence shown here is derived from an EMBL/GenBank/DDBJ whole genome shotgun (WGS) entry which is preliminary data.</text>
</comment>
<dbReference type="RefSeq" id="WP_054454458.1">
    <property type="nucleotide sequence ID" value="NZ_LHPH01000011.1"/>
</dbReference>
<keyword evidence="2" id="KW-1003">Cell membrane</keyword>
<evidence type="ECO:0000256" key="1">
    <source>
        <dbReference type="ARBA" id="ARBA00004651"/>
    </source>
</evidence>
<comment type="subcellular location">
    <subcellularLocation>
        <location evidence="1">Cell membrane</location>
        <topology evidence="1">Multi-pass membrane protein</topology>
    </subcellularLocation>
</comment>
<evidence type="ECO:0000256" key="2">
    <source>
        <dbReference type="ARBA" id="ARBA00022475"/>
    </source>
</evidence>
<evidence type="ECO:0000313" key="8">
    <source>
        <dbReference type="EMBL" id="KPH62937.1"/>
    </source>
</evidence>
<gene>
    <name evidence="8" type="ORF">ADS77_11150</name>
</gene>
<evidence type="ECO:0000313" key="9">
    <source>
        <dbReference type="Proteomes" id="UP000037848"/>
    </source>
</evidence>
<feature type="transmembrane region" description="Helical" evidence="6">
    <location>
        <begin position="12"/>
        <end position="31"/>
    </location>
</feature>
<protein>
    <submittedName>
        <fullName evidence="8">Cytochrome</fullName>
    </submittedName>
</protein>
<dbReference type="OrthoDB" id="196472at2"/>
<name>A0A0N1ENW5_9GAMM</name>
<dbReference type="GO" id="GO:0009055">
    <property type="term" value="F:electron transfer activity"/>
    <property type="evidence" value="ECO:0007669"/>
    <property type="project" value="InterPro"/>
</dbReference>
<proteinExistence type="predicted"/>
<dbReference type="PANTHER" id="PTHR30485:SF2">
    <property type="entry name" value="BLL0597 PROTEIN"/>
    <property type="match status" value="1"/>
</dbReference>
<dbReference type="Gene3D" id="1.20.950.20">
    <property type="entry name" value="Transmembrane di-heme cytochromes, Chain C"/>
    <property type="match status" value="1"/>
</dbReference>
<sequence>MDDQVVKRIKVWDGFIRSFHWLLVIAIATLYFSAEEGMMELHFIAGFFTLALLLTRLIWGLIGSKTAKLSALLHSPIAAIKSFKQTNEPVGHGAAGSYMVLAFFALLLVQLVSGLMTTDDILTDGPLVQYASNNVVEWAGWLHHTNFDLLFYAIILHVVAIVIYRIKGKRLVKAMVTGYTDKEAGNAEVKVTKSPWLAIVIFVVLLGGLLMTWGAEPLSYLVS</sequence>
<dbReference type="GO" id="GO:0022904">
    <property type="term" value="P:respiratory electron transport chain"/>
    <property type="evidence" value="ECO:0007669"/>
    <property type="project" value="InterPro"/>
</dbReference>